<dbReference type="PANTHER" id="PTHR48084:SF3">
    <property type="entry name" value="SUBUNIT OF PYRUVATE:FLAVODOXIN OXIDOREDUCTASE"/>
    <property type="match status" value="1"/>
</dbReference>
<dbReference type="GO" id="GO:0043805">
    <property type="term" value="F:indolepyruvate ferredoxin oxidoreductase activity"/>
    <property type="evidence" value="ECO:0007669"/>
    <property type="project" value="UniProtKB-EC"/>
</dbReference>
<dbReference type="InterPro" id="IPR051457">
    <property type="entry name" value="2-oxoacid:Fd_oxidoreductase"/>
</dbReference>
<dbReference type="EMBL" id="AAOW01000009">
    <property type="protein sequence ID" value="EAR61304.1"/>
    <property type="molecule type" value="Genomic_DNA"/>
</dbReference>
<evidence type="ECO:0000313" key="4">
    <source>
        <dbReference type="Proteomes" id="UP000002171"/>
    </source>
</evidence>
<comment type="caution">
    <text evidence="3">The sequence shown here is derived from an EMBL/GenBank/DDBJ whole genome shotgun (WGS) entry which is preliminary data.</text>
</comment>
<dbReference type="InterPro" id="IPR046667">
    <property type="entry name" value="DUF6537"/>
</dbReference>
<dbReference type="RefSeq" id="WP_007019894.1">
    <property type="nucleotide sequence ID" value="NZ_CH724125.1"/>
</dbReference>
<keyword evidence="3" id="KW-0670">Pyruvate</keyword>
<dbReference type="InterPro" id="IPR029061">
    <property type="entry name" value="THDP-binding"/>
</dbReference>
<dbReference type="AlphaFoldDB" id="A0A7U8C4Y8"/>
<dbReference type="Gene3D" id="3.40.920.10">
    <property type="entry name" value="Pyruvate-ferredoxin oxidoreductase, PFOR, domain III"/>
    <property type="match status" value="1"/>
</dbReference>
<dbReference type="Pfam" id="PF20169">
    <property type="entry name" value="DUF6537"/>
    <property type="match status" value="1"/>
</dbReference>
<reference evidence="3 4" key="1">
    <citation type="submission" date="2006-02" db="EMBL/GenBank/DDBJ databases">
        <authorList>
            <person name="Pinhassi J."/>
            <person name="Pedros-Alio C."/>
            <person name="Ferriera S."/>
            <person name="Johnson J."/>
            <person name="Kravitz S."/>
            <person name="Halpern A."/>
            <person name="Remington K."/>
            <person name="Beeson K."/>
            <person name="Tran B."/>
            <person name="Rogers Y.-H."/>
            <person name="Friedman R."/>
            <person name="Venter J.C."/>
        </authorList>
    </citation>
    <scope>NUCLEOTIDE SEQUENCE [LARGE SCALE GENOMIC DNA]</scope>
    <source>
        <strain evidence="3 4">MED92</strain>
    </source>
</reference>
<name>A0A7U8C4Y8_NEPCE</name>
<sequence length="1186" mass="130355">MGHYDKRLEQVSDDKKIQAEEITVKNSEVLNDPSLNGNESVQLDNYELNDRYTRETGRVFLTGTQALVRLPMMQRQLDRKNGLKTAGFISGYRGSPLGGYDQALWQAKSLLKDHDIEFIPAVNEELGATLVLGSQQVETSADKNVDGVFGIWYGKGPGVDRAADALKHGNAFGSSPTGGVLVVAGDDHGCVSSSMPHQSDAVFISFFMPTINPANISEYFEYGLWGIALSRFSGTWVGFKAISETVESAASMEIGELPEFNIPEDFTPPADGLHYRWPDLPGPQMETRIEKKLEAVAAFARANPLDRRILDVEDARMGIVTTGKGYLDLLAALEMLGLDEDKLRALGIDIYKVGLVWPIEKTGMMDFIRGKEEVLVVEEKRGIIESQIKEHMSAPDETINVRVVGKYDEHGEPLVPYVGELGPNMLAKVVADRITQLLGSDFRDQLEKIGVRGSTACDPQGVRRLPYFCSGCPHNSSTKVPEGSKAQAGIGCHVMASWMDRNTESLTQMGGEGVNWASKSIFLENKHIFQNLGEGTYFHSGSLAIRQAVAAKTNITFKILFNDAVAMTGGQPVDGVITVPAIANQVHAEGVKRVAIVSDEIEKYSDKSIFPASATFHDRAEMDILQRELREVEGTTVLIYDQTCAAEKRRRRKRGQFPDPQKRAFINHNVCEGCGDCSVQSNCLSIVPLETEKGRKRRVDQSSCNKDYSCVKGFCPSFVTIEGGQLRKAAGVSLGEAFTQKLTGLPLPKVPALNSHYNLLVGGVGGTGIVTVGALITMAAHLESKGASVLDFMGFAQKGGTVLSYVRLAPKPNDLHQVRIETAQADAMIACDMVVATTDKALTVLRKDHSRAVLNLAEIATADNVLYRDADMESTRRVRILNEAMGDDRLESIDANRLAEALLGDTVFSNVMMLGFAWQSGLIPVSLDALLRAIELNGVAIDKNKTAFNWGRIAAVEPDFVEQSAGGHKPAPELTLDEKIKRNTDELVKYQDQAYADRYSQLISQIRKADEAQGNSLALTETVVTQLFRLMAYKDEYEVARLYTDSDFLEQVAQTFEGDYSIKFHMAPPLLARALDPQGRPKKMEFGPWMMKALKFVAGFRKYRGTILDPFSRHSDRKLERKLRDDYMVLIDKLSAGLSADNYETALKLADAPSEIRGFGPVKEESAKKAQVVTDDLLANFNKAGA</sequence>
<dbReference type="SUPFAM" id="SSF52518">
    <property type="entry name" value="Thiamin diphosphate-binding fold (THDP-binding)"/>
    <property type="match status" value="2"/>
</dbReference>
<dbReference type="InterPro" id="IPR019752">
    <property type="entry name" value="Pyrv/ketoisovalerate_OxRed_cat"/>
</dbReference>
<dbReference type="NCBIfam" id="NF009589">
    <property type="entry name" value="PRK13030.1"/>
    <property type="match status" value="1"/>
</dbReference>
<protein>
    <submittedName>
        <fullName evidence="3">Indolepyruvate ferredoxin oxidoreductase</fullName>
        <ecNumber evidence="3">1.2.7.8</ecNumber>
    </submittedName>
</protein>
<evidence type="ECO:0000313" key="3">
    <source>
        <dbReference type="EMBL" id="EAR61304.1"/>
    </source>
</evidence>
<keyword evidence="1 3" id="KW-0560">Oxidoreductase</keyword>
<dbReference type="InterPro" id="IPR002880">
    <property type="entry name" value="Pyrv_Fd/Flavodoxin_OxRdtase_N"/>
</dbReference>
<dbReference type="NCBIfam" id="NF009588">
    <property type="entry name" value="PRK13029.1"/>
    <property type="match status" value="1"/>
</dbReference>
<accession>A0A7U8C4Y8</accession>
<gene>
    <name evidence="3" type="ORF">MED92_11274</name>
</gene>
<dbReference type="SUPFAM" id="SSF52922">
    <property type="entry name" value="TK C-terminal domain-like"/>
    <property type="match status" value="1"/>
</dbReference>
<dbReference type="OrthoDB" id="9803617at2"/>
<dbReference type="InterPro" id="IPR017896">
    <property type="entry name" value="4Fe4S_Fe-S-bd"/>
</dbReference>
<keyword evidence="4" id="KW-1185">Reference proteome</keyword>
<dbReference type="PROSITE" id="PS51379">
    <property type="entry name" value="4FE4S_FER_2"/>
    <property type="match status" value="1"/>
</dbReference>
<dbReference type="CDD" id="cd07034">
    <property type="entry name" value="TPP_PYR_PFOR_IOR-alpha_like"/>
    <property type="match status" value="1"/>
</dbReference>
<dbReference type="InterPro" id="IPR009014">
    <property type="entry name" value="Transketo_C/PFOR_II"/>
</dbReference>
<feature type="domain" description="4Fe-4S ferredoxin-type" evidence="2">
    <location>
        <begin position="662"/>
        <end position="692"/>
    </location>
</feature>
<dbReference type="PANTHER" id="PTHR48084">
    <property type="entry name" value="2-OXOGLUTARATE OXIDOREDUCTASE SUBUNIT KORB-RELATED"/>
    <property type="match status" value="1"/>
</dbReference>
<organism evidence="3 4">
    <name type="scientific">Neptuniibacter caesariensis</name>
    <dbReference type="NCBI Taxonomy" id="207954"/>
    <lineage>
        <taxon>Bacteria</taxon>
        <taxon>Pseudomonadati</taxon>
        <taxon>Pseudomonadota</taxon>
        <taxon>Gammaproteobacteria</taxon>
        <taxon>Oceanospirillales</taxon>
        <taxon>Oceanospirillaceae</taxon>
        <taxon>Neptuniibacter</taxon>
    </lineage>
</organism>
<evidence type="ECO:0000256" key="1">
    <source>
        <dbReference type="ARBA" id="ARBA00023002"/>
    </source>
</evidence>
<dbReference type="Proteomes" id="UP000002171">
    <property type="component" value="Unassembled WGS sequence"/>
</dbReference>
<proteinExistence type="predicted"/>
<dbReference type="Gene3D" id="3.40.50.970">
    <property type="match status" value="1"/>
</dbReference>
<dbReference type="InterPro" id="IPR002869">
    <property type="entry name" value="Pyrv_flavodox_OxRed_cen"/>
</dbReference>
<dbReference type="EC" id="1.2.7.8" evidence="3"/>
<dbReference type="SUPFAM" id="SSF53323">
    <property type="entry name" value="Pyruvate-ferredoxin oxidoreductase, PFOR, domain III"/>
    <property type="match status" value="1"/>
</dbReference>
<evidence type="ECO:0000259" key="2">
    <source>
        <dbReference type="PROSITE" id="PS51379"/>
    </source>
</evidence>
<dbReference type="Pfam" id="PF01558">
    <property type="entry name" value="POR"/>
    <property type="match status" value="1"/>
</dbReference>